<evidence type="ECO:0000313" key="1">
    <source>
        <dbReference type="EMBL" id="KAB2329992.1"/>
    </source>
</evidence>
<dbReference type="OrthoDB" id="7869153at2"/>
<reference evidence="1 2" key="1">
    <citation type="journal article" date="2016" name="Antonie Van Leeuwenhoek">
        <title>Bacillus depressus sp. nov., isolated from soil of a sunflower field.</title>
        <authorList>
            <person name="Wei X."/>
            <person name="Xin D."/>
            <person name="Xin Y."/>
            <person name="Zhang H."/>
            <person name="Wang T."/>
            <person name="Zhang J."/>
        </authorList>
    </citation>
    <scope>NUCLEOTIDE SEQUENCE [LARGE SCALE GENOMIC DNA]</scope>
    <source>
        <strain evidence="1 2">BZ1</strain>
    </source>
</reference>
<proteinExistence type="predicted"/>
<accession>A0A6L3UZX2</accession>
<dbReference type="SUPFAM" id="SSF56059">
    <property type="entry name" value="Glutathione synthetase ATP-binding domain-like"/>
    <property type="match status" value="1"/>
</dbReference>
<organism evidence="1 2">
    <name type="scientific">Cytobacillus depressus</name>
    <dbReference type="NCBI Taxonomy" id="1602942"/>
    <lineage>
        <taxon>Bacteria</taxon>
        <taxon>Bacillati</taxon>
        <taxon>Bacillota</taxon>
        <taxon>Bacilli</taxon>
        <taxon>Bacillales</taxon>
        <taxon>Bacillaceae</taxon>
        <taxon>Cytobacillus</taxon>
    </lineage>
</organism>
<dbReference type="AlphaFoldDB" id="A0A6L3UZX2"/>
<evidence type="ECO:0000313" key="2">
    <source>
        <dbReference type="Proteomes" id="UP000481030"/>
    </source>
</evidence>
<dbReference type="Proteomes" id="UP000481030">
    <property type="component" value="Unassembled WGS sequence"/>
</dbReference>
<sequence length="264" mass="29980">MNEVYVLKERLGKWRQYSLLNKHPILNKYIPETKLFTIKNLSKLLERYESVYLKNDRGGQGKGIFKVNKRKDGLYCFNGYTLSGEKIQKKVVNIKDFHPVLHPIKRFGGYIVQEGIKSLTPDGYPLIIRVHIQALKGKWLIGGMYGKIATGETMENGVINRNRGAQVMSIDELLTVHLKMDEKEKNKLIKSIKKTSILATEVVAPAVPRIEYGIDIGINQNGNPIIFEINTSPGVGPYSKIENGEMGKRIKAIRKMHLEDLSNM</sequence>
<name>A0A6L3UZX2_9BACI</name>
<evidence type="ECO:0008006" key="3">
    <source>
        <dbReference type="Google" id="ProtNLM"/>
    </source>
</evidence>
<comment type="caution">
    <text evidence="1">The sequence shown here is derived from an EMBL/GenBank/DDBJ whole genome shotgun (WGS) entry which is preliminary data.</text>
</comment>
<dbReference type="Pfam" id="PF14398">
    <property type="entry name" value="ATPgrasp_YheCD"/>
    <property type="match status" value="1"/>
</dbReference>
<protein>
    <recommendedName>
        <fullName evidence="3">YheC/YheD family protein</fullName>
    </recommendedName>
</protein>
<dbReference type="InterPro" id="IPR026838">
    <property type="entry name" value="YheC/D"/>
</dbReference>
<keyword evidence="2" id="KW-1185">Reference proteome</keyword>
<dbReference type="Gene3D" id="3.30.470.20">
    <property type="entry name" value="ATP-grasp fold, B domain"/>
    <property type="match status" value="1"/>
</dbReference>
<gene>
    <name evidence="1" type="ORF">F7731_21260</name>
</gene>
<dbReference type="EMBL" id="WBOS01000016">
    <property type="protein sequence ID" value="KAB2329992.1"/>
    <property type="molecule type" value="Genomic_DNA"/>
</dbReference>